<keyword evidence="3" id="KW-0309">Germination</keyword>
<dbReference type="RefSeq" id="WP_212980550.1">
    <property type="nucleotide sequence ID" value="NZ_AP025343.1"/>
</dbReference>
<evidence type="ECO:0000259" key="9">
    <source>
        <dbReference type="Pfam" id="PF25198"/>
    </source>
</evidence>
<name>A0A919YEP5_9BACL</name>
<accession>A0A919YEP5</accession>
<evidence type="ECO:0000259" key="8">
    <source>
        <dbReference type="Pfam" id="PF05504"/>
    </source>
</evidence>
<gene>
    <name evidence="10" type="primary">yfkR_1</name>
    <name evidence="10" type="ORF">J34TS1_50660</name>
</gene>
<evidence type="ECO:0000313" key="11">
    <source>
        <dbReference type="Proteomes" id="UP000682811"/>
    </source>
</evidence>
<feature type="domain" description="Spore germination protein N-terminal" evidence="9">
    <location>
        <begin position="22"/>
        <end position="196"/>
    </location>
</feature>
<dbReference type="EMBL" id="BORT01000030">
    <property type="protein sequence ID" value="GIO50301.1"/>
    <property type="molecule type" value="Genomic_DNA"/>
</dbReference>
<evidence type="ECO:0000256" key="1">
    <source>
        <dbReference type="ARBA" id="ARBA00004635"/>
    </source>
</evidence>
<dbReference type="InterPro" id="IPR038501">
    <property type="entry name" value="Spore_GerAC_C_sf"/>
</dbReference>
<dbReference type="Gene3D" id="3.30.300.210">
    <property type="entry name" value="Nutrient germinant receptor protein C, domain 3"/>
    <property type="match status" value="1"/>
</dbReference>
<comment type="similarity">
    <text evidence="2">Belongs to the GerABKC lipoprotein family.</text>
</comment>
<dbReference type="InterPro" id="IPR008844">
    <property type="entry name" value="Spore_GerAC-like"/>
</dbReference>
<dbReference type="PROSITE" id="PS51257">
    <property type="entry name" value="PROKAR_LIPOPROTEIN"/>
    <property type="match status" value="1"/>
</dbReference>
<dbReference type="NCBIfam" id="TIGR02887">
    <property type="entry name" value="spore_ger_x_C"/>
    <property type="match status" value="1"/>
</dbReference>
<keyword evidence="7" id="KW-0449">Lipoprotein</keyword>
<organism evidence="10 11">
    <name type="scientific">Paenibacillus azoreducens</name>
    <dbReference type="NCBI Taxonomy" id="116718"/>
    <lineage>
        <taxon>Bacteria</taxon>
        <taxon>Bacillati</taxon>
        <taxon>Bacillota</taxon>
        <taxon>Bacilli</taxon>
        <taxon>Bacillales</taxon>
        <taxon>Paenibacillaceae</taxon>
        <taxon>Paenibacillus</taxon>
    </lineage>
</organism>
<keyword evidence="4" id="KW-0732">Signal</keyword>
<evidence type="ECO:0000256" key="5">
    <source>
        <dbReference type="ARBA" id="ARBA00023136"/>
    </source>
</evidence>
<dbReference type="InterPro" id="IPR046953">
    <property type="entry name" value="Spore_GerAC-like_C"/>
</dbReference>
<dbReference type="GO" id="GO:0009847">
    <property type="term" value="P:spore germination"/>
    <property type="evidence" value="ECO:0007669"/>
    <property type="project" value="InterPro"/>
</dbReference>
<keyword evidence="11" id="KW-1185">Reference proteome</keyword>
<comment type="subcellular location">
    <subcellularLocation>
        <location evidence="1">Membrane</location>
        <topology evidence="1">Lipid-anchor</topology>
    </subcellularLocation>
</comment>
<dbReference type="Pfam" id="PF05504">
    <property type="entry name" value="Spore_GerAC"/>
    <property type="match status" value="1"/>
</dbReference>
<comment type="caution">
    <text evidence="10">The sequence shown here is derived from an EMBL/GenBank/DDBJ whole genome shotgun (WGS) entry which is preliminary data.</text>
</comment>
<protein>
    <submittedName>
        <fullName evidence="10">Spore germination protein YfkR</fullName>
    </submittedName>
</protein>
<keyword evidence="6" id="KW-0564">Palmitate</keyword>
<dbReference type="Pfam" id="PF25198">
    <property type="entry name" value="Spore_GerAC_N"/>
    <property type="match status" value="1"/>
</dbReference>
<evidence type="ECO:0000256" key="7">
    <source>
        <dbReference type="ARBA" id="ARBA00023288"/>
    </source>
</evidence>
<keyword evidence="5" id="KW-0472">Membrane</keyword>
<evidence type="ECO:0000256" key="3">
    <source>
        <dbReference type="ARBA" id="ARBA00022544"/>
    </source>
</evidence>
<dbReference type="Proteomes" id="UP000682811">
    <property type="component" value="Unassembled WGS sequence"/>
</dbReference>
<evidence type="ECO:0000256" key="2">
    <source>
        <dbReference type="ARBA" id="ARBA00007886"/>
    </source>
</evidence>
<proteinExistence type="inferred from homology"/>
<reference evidence="10 11" key="1">
    <citation type="submission" date="2021-03" db="EMBL/GenBank/DDBJ databases">
        <title>Antimicrobial resistance genes in bacteria isolated from Japanese honey, and their potential for conferring macrolide and lincosamide resistance in the American foulbrood pathogen Paenibacillus larvae.</title>
        <authorList>
            <person name="Okamoto M."/>
            <person name="Kumagai M."/>
            <person name="Kanamori H."/>
            <person name="Takamatsu D."/>
        </authorList>
    </citation>
    <scope>NUCLEOTIDE SEQUENCE [LARGE SCALE GENOMIC DNA]</scope>
    <source>
        <strain evidence="10 11">J34TS1</strain>
    </source>
</reference>
<evidence type="ECO:0000256" key="4">
    <source>
        <dbReference type="ARBA" id="ARBA00022729"/>
    </source>
</evidence>
<dbReference type="InterPro" id="IPR057336">
    <property type="entry name" value="GerAC_N"/>
</dbReference>
<dbReference type="GO" id="GO:0016020">
    <property type="term" value="C:membrane"/>
    <property type="evidence" value="ECO:0007669"/>
    <property type="project" value="UniProtKB-SubCell"/>
</dbReference>
<dbReference type="PANTHER" id="PTHR35789">
    <property type="entry name" value="SPORE GERMINATION PROTEIN B3"/>
    <property type="match status" value="1"/>
</dbReference>
<sequence length="397" mass="43889">MKRFYTAGLLLCVSIGLTGCWDRTEINDMAFVIGSCVDKEGGLYRSTLQIALPGNLGGSGSQGGGGGTAGNKKYYLESKTGITLHRSNFEVQAGNSRKLSFAHSRTLLIGEEFAKGGIGPMLDQFARIPQNRLSTLVAITSGPAYKIINASAPMEQFPSEMIRELMVKFAKKPVTLKYLANDMLTEGVDVSLPYISLQEAVPKDLGDKNDKKNIQITGLALFKNDELVGVLKGPEVKMVTLGLKQATTSDVVVPSPTGTGHITILFTENLVTFKPFIQGDDITMHMNILAKGAVIENNSDYDLGNEQHMKKLERQASKEMIGQIRSGLRQIQEHYRSDVFGFGRTIRQNNPRAWDRFKNRWYELYPNVKVVINTNLHVENIGAVSKPFGRKDKELEQ</sequence>
<feature type="domain" description="Spore germination GerAC-like C-terminal" evidence="8">
    <location>
        <begin position="217"/>
        <end position="382"/>
    </location>
</feature>
<evidence type="ECO:0000313" key="10">
    <source>
        <dbReference type="EMBL" id="GIO50301.1"/>
    </source>
</evidence>
<evidence type="ECO:0000256" key="6">
    <source>
        <dbReference type="ARBA" id="ARBA00023139"/>
    </source>
</evidence>
<dbReference type="PANTHER" id="PTHR35789:SF1">
    <property type="entry name" value="SPORE GERMINATION PROTEIN B3"/>
    <property type="match status" value="1"/>
</dbReference>
<dbReference type="AlphaFoldDB" id="A0A919YEP5"/>